<dbReference type="InterPro" id="IPR005251">
    <property type="entry name" value="IF-M1Pi"/>
</dbReference>
<dbReference type="InterPro" id="IPR000649">
    <property type="entry name" value="IF-2B-related"/>
</dbReference>
<dbReference type="GO" id="GO:0003743">
    <property type="term" value="F:translation initiation factor activity"/>
    <property type="evidence" value="ECO:0007669"/>
    <property type="project" value="UniProtKB-KW"/>
</dbReference>
<comment type="subcellular location">
    <subcellularLocation>
        <location evidence="12">Cytoplasm</location>
    </subcellularLocation>
    <subcellularLocation>
        <location evidence="12">Nucleus</location>
    </subcellularLocation>
</comment>
<dbReference type="NCBIfam" id="TIGR00512">
    <property type="entry name" value="salvage_mtnA"/>
    <property type="match status" value="1"/>
</dbReference>
<dbReference type="HAMAP" id="MF_01678">
    <property type="entry name" value="Salvage_MtnA"/>
    <property type="match status" value="1"/>
</dbReference>
<dbReference type="UniPathway" id="UPA00904">
    <property type="reaction ID" value="UER00874"/>
</dbReference>
<dbReference type="NCBIfam" id="TIGR00524">
    <property type="entry name" value="eIF-2B_rel"/>
    <property type="match status" value="1"/>
</dbReference>
<evidence type="ECO:0000256" key="1">
    <source>
        <dbReference type="ARBA" id="ARBA00010165"/>
    </source>
</evidence>
<comment type="similarity">
    <text evidence="12">Belongs to the eIF-2B alpha/beta/delta subunits family. MtnA subfamily.</text>
</comment>
<comment type="subunit">
    <text evidence="2">Homodimer.</text>
</comment>
<keyword evidence="6" id="KW-0547">Nucleotide-binding</keyword>
<evidence type="ECO:0000256" key="2">
    <source>
        <dbReference type="ARBA" id="ARBA00011738"/>
    </source>
</evidence>
<dbReference type="GO" id="GO:0005524">
    <property type="term" value="F:ATP binding"/>
    <property type="evidence" value="ECO:0007669"/>
    <property type="project" value="UniProtKB-KW"/>
</dbReference>
<organism evidence="14 15">
    <name type="scientific">Chlorella sorokiniana</name>
    <name type="common">Freshwater green alga</name>
    <dbReference type="NCBI Taxonomy" id="3076"/>
    <lineage>
        <taxon>Eukaryota</taxon>
        <taxon>Viridiplantae</taxon>
        <taxon>Chlorophyta</taxon>
        <taxon>core chlorophytes</taxon>
        <taxon>Trebouxiophyceae</taxon>
        <taxon>Chlorellales</taxon>
        <taxon>Chlorellaceae</taxon>
        <taxon>Chlorella clade</taxon>
        <taxon>Chlorella</taxon>
    </lineage>
</organism>
<comment type="caution">
    <text evidence="14">The sequence shown here is derived from an EMBL/GenBank/DDBJ whole genome shotgun (WGS) entry which is preliminary data.</text>
</comment>
<keyword evidence="11 12" id="KW-0539">Nucleus</keyword>
<gene>
    <name evidence="14" type="ORF">C2E21_5086</name>
</gene>
<dbReference type="InterPro" id="IPR011559">
    <property type="entry name" value="Initiation_fac_2B_a/b/d"/>
</dbReference>
<evidence type="ECO:0000256" key="9">
    <source>
        <dbReference type="ARBA" id="ARBA00023167"/>
    </source>
</evidence>
<evidence type="ECO:0000259" key="13">
    <source>
        <dbReference type="Pfam" id="PF01636"/>
    </source>
</evidence>
<dbReference type="InterPro" id="IPR042529">
    <property type="entry name" value="IF_2B-like_C"/>
</dbReference>
<dbReference type="SUPFAM" id="SSF56112">
    <property type="entry name" value="Protein kinase-like (PK-like)"/>
    <property type="match status" value="1"/>
</dbReference>
<keyword evidence="10 12" id="KW-0413">Isomerase</keyword>
<keyword evidence="9 12" id="KW-0486">Methionine biosynthesis</keyword>
<dbReference type="FunFam" id="1.20.120.420:FF:000003">
    <property type="entry name" value="Methylthioribose-1-phosphate isomerase"/>
    <property type="match status" value="1"/>
</dbReference>
<dbReference type="STRING" id="3076.A0A2P6TPG4"/>
<dbReference type="SUPFAM" id="SSF100950">
    <property type="entry name" value="NagB/RpiA/CoA transferase-like"/>
    <property type="match status" value="1"/>
</dbReference>
<accession>A0A2P6TPG4</accession>
<proteinExistence type="inferred from homology"/>
<dbReference type="FunFam" id="3.40.50.10470:FF:000003">
    <property type="entry name" value="Methylthioribose-1-phosphate isomerase"/>
    <property type="match status" value="1"/>
</dbReference>
<feature type="site" description="Transition state stabilizer" evidence="12">
    <location>
        <position position="180"/>
    </location>
</feature>
<keyword evidence="5" id="KW-0808">Transferase</keyword>
<evidence type="ECO:0000256" key="4">
    <source>
        <dbReference type="ARBA" id="ARBA00022605"/>
    </source>
</evidence>
<reference evidence="14 15" key="1">
    <citation type="journal article" date="2018" name="Plant J.">
        <title>Genome sequences of Chlorella sorokiniana UTEX 1602 and Micractinium conductrix SAG 241.80: implications to maltose excretion by a green alga.</title>
        <authorList>
            <person name="Arriola M.B."/>
            <person name="Velmurugan N."/>
            <person name="Zhang Y."/>
            <person name="Plunkett M.H."/>
            <person name="Hondzo H."/>
            <person name="Barney B.M."/>
        </authorList>
    </citation>
    <scope>NUCLEOTIDE SEQUENCE [LARGE SCALE GENOMIC DNA]</scope>
    <source>
        <strain evidence="15">UTEX 1602</strain>
    </source>
</reference>
<dbReference type="PANTHER" id="PTHR34273:SF2">
    <property type="entry name" value="METHYLTHIORIBOSE KINASE"/>
    <property type="match status" value="1"/>
</dbReference>
<dbReference type="OrthoDB" id="2461at2759"/>
<dbReference type="Gene3D" id="1.20.120.420">
    <property type="entry name" value="translation initiation factor eif-2b, domain 1"/>
    <property type="match status" value="1"/>
</dbReference>
<dbReference type="Gene3D" id="3.30.200.20">
    <property type="entry name" value="Phosphorylase Kinase, domain 1"/>
    <property type="match status" value="1"/>
</dbReference>
<keyword evidence="7 14" id="KW-0418">Kinase</keyword>
<comment type="function">
    <text evidence="12">Catalyzes the interconversion of methylthioribose-1-phosphate (MTR-1-P) into methylthioribulose-1-phosphate (MTRu-1-P).</text>
</comment>
<dbReference type="InterPro" id="IPR037171">
    <property type="entry name" value="NagB/RpiA_transferase-like"/>
</dbReference>
<evidence type="ECO:0000313" key="14">
    <source>
        <dbReference type="EMBL" id="PRW55925.1"/>
    </source>
</evidence>
<dbReference type="InterPro" id="IPR011009">
    <property type="entry name" value="Kinase-like_dom_sf"/>
</dbReference>
<dbReference type="EMBL" id="LHPG02000009">
    <property type="protein sequence ID" value="PRW55925.1"/>
    <property type="molecule type" value="Genomic_DNA"/>
</dbReference>
<dbReference type="InterPro" id="IPR002575">
    <property type="entry name" value="Aminoglycoside_PTrfase"/>
</dbReference>
<evidence type="ECO:0000256" key="10">
    <source>
        <dbReference type="ARBA" id="ARBA00023235"/>
    </source>
</evidence>
<feature type="active site" description="Proton donor" evidence="12">
    <location>
        <position position="260"/>
    </location>
</feature>
<dbReference type="GO" id="GO:0005737">
    <property type="term" value="C:cytoplasm"/>
    <property type="evidence" value="ECO:0007669"/>
    <property type="project" value="UniProtKB-SubCell"/>
</dbReference>
<comment type="similarity">
    <text evidence="1">Belongs to the methylthioribose kinase family.</text>
</comment>
<feature type="domain" description="Aminoglycoside phosphotransferase" evidence="13">
    <location>
        <begin position="426"/>
        <end position="659"/>
    </location>
</feature>
<protein>
    <recommendedName>
        <fullName evidence="12">Methylthioribose-1-phosphate isomerase</fullName>
        <shortName evidence="12">M1Pi</shortName>
        <shortName evidence="12">MTR-1-P isomerase</shortName>
        <ecNumber evidence="12">5.3.1.23</ecNumber>
    </recommendedName>
    <alternativeName>
        <fullName evidence="12">S-methyl-5-thioribose-1-phosphate isomerase</fullName>
    </alternativeName>
    <alternativeName>
        <fullName evidence="12">Translation initiation factor eIF-2B subunit alpha/beta/delta-like protein</fullName>
    </alternativeName>
</protein>
<keyword evidence="4 12" id="KW-0028">Amino-acid biosynthesis</keyword>
<keyword evidence="3 12" id="KW-0963">Cytoplasm</keyword>
<evidence type="ECO:0000256" key="6">
    <source>
        <dbReference type="ARBA" id="ARBA00022741"/>
    </source>
</evidence>
<evidence type="ECO:0000256" key="3">
    <source>
        <dbReference type="ARBA" id="ARBA00022490"/>
    </source>
</evidence>
<evidence type="ECO:0000256" key="7">
    <source>
        <dbReference type="ARBA" id="ARBA00022777"/>
    </source>
</evidence>
<dbReference type="InterPro" id="IPR009212">
    <property type="entry name" value="Methylthioribose_kinase"/>
</dbReference>
<dbReference type="EC" id="5.3.1.23" evidence="12"/>
<evidence type="ECO:0000256" key="11">
    <source>
        <dbReference type="ARBA" id="ARBA00023242"/>
    </source>
</evidence>
<dbReference type="AlphaFoldDB" id="A0A2P6TPG4"/>
<dbReference type="Gene3D" id="3.40.50.10470">
    <property type="entry name" value="Translation initiation factor eif-2b, domain 2"/>
    <property type="match status" value="1"/>
</dbReference>
<sequence>MGSLEAIRFEHAGGRAKLELLEQRKLPLETEWLTIDGPKAAWTAIRDMTVRGAPAIAIAAALSLAVDLVNSGSGAQFDSAAAAAAHVAEQMDYLVTSRPTAVNLSIAATALKSLAEQEAAKLGASATSVTEAVMAACEQMLRDDVAANKTMGRHGAAALLEAAQARGRAQDGRLRVLTHCNTGSLATAAYGTALGVIRALHEQGQLEHAYCCETRPYNQGARLTAYELVHDGLPSTLICDSAAAALMAQGKVDAVVVGADRIAANGDTANKIGTFCHAVAAHHHDVPFFVAAPTTTIDPQLDNGTLIPIEERAAEEITHFKGQQVAADIGVWNPSFDVTPATLIEGIITERGMVPKASGSAAGFAIRPWLAAANGDGAAANGSNGKLATQPGFVALNCDTVKEYVAARPQLAKHVGPAATAATWTVEEVGDGNINFVYILSGPSGQLCLKQALPFVRCVGEGWPLSQDRVRIEAEALVAEAAHCPQHVPAVFHYDARMCIIAMQYLAPPHIIVRKGLIQGLIYPRLADHLASFMAETLFHTSLLALPSDQFKANATRFSNVEMCRLTEQVIFTDPYYAAQYNRHTSPQLDAEVAELHADVAARVAATKLKAKFIQNQEALLHGDLHTGSIMATEETTYVIDPEFAYYGPMAFDVGKIIANLLLCFFALDGHASATEPRSAQRAWLLECVRELWGSFRSRFLALWDQHGSKGDAYHAQLFGSGGGDQGPAAQQAAQAAFMADLWRDALGFAGAVIVRRLVGIAHVADMDSIADADVRAVCERRALRFGRRLLTGPEAVADVAELTQLAEAARQDGQQPCFPL</sequence>
<evidence type="ECO:0000256" key="8">
    <source>
        <dbReference type="ARBA" id="ARBA00022840"/>
    </source>
</evidence>
<dbReference type="GO" id="GO:0019509">
    <property type="term" value="P:L-methionine salvage from methylthioadenosine"/>
    <property type="evidence" value="ECO:0007669"/>
    <property type="project" value="UniProtKB-UniRule"/>
</dbReference>
<dbReference type="Pfam" id="PF01636">
    <property type="entry name" value="APH"/>
    <property type="match status" value="1"/>
</dbReference>
<keyword evidence="14" id="KW-0648">Protein biosynthesis</keyword>
<dbReference type="NCBIfam" id="TIGR01767">
    <property type="entry name" value="MTRK"/>
    <property type="match status" value="1"/>
</dbReference>
<dbReference type="GO" id="GO:0046523">
    <property type="term" value="F:S-methyl-5-thioribose-1-phosphate isomerase activity"/>
    <property type="evidence" value="ECO:0007669"/>
    <property type="project" value="UniProtKB-UniRule"/>
</dbReference>
<comment type="catalytic activity">
    <reaction evidence="12">
        <text>5-(methylsulfanyl)-alpha-D-ribose 1-phosphate = 5-(methylsulfanyl)-D-ribulose 1-phosphate</text>
        <dbReference type="Rhea" id="RHEA:19989"/>
        <dbReference type="ChEBI" id="CHEBI:58533"/>
        <dbReference type="ChEBI" id="CHEBI:58548"/>
        <dbReference type="EC" id="5.3.1.23"/>
    </reaction>
</comment>
<evidence type="ECO:0000256" key="5">
    <source>
        <dbReference type="ARBA" id="ARBA00022679"/>
    </source>
</evidence>
<dbReference type="Proteomes" id="UP000239899">
    <property type="component" value="Unassembled WGS sequence"/>
</dbReference>
<evidence type="ECO:0000313" key="15">
    <source>
        <dbReference type="Proteomes" id="UP000239899"/>
    </source>
</evidence>
<dbReference type="GO" id="GO:0005634">
    <property type="term" value="C:nucleus"/>
    <property type="evidence" value="ECO:0007669"/>
    <property type="project" value="UniProtKB-SubCell"/>
</dbReference>
<keyword evidence="15" id="KW-1185">Reference proteome</keyword>
<comment type="pathway">
    <text evidence="12">Amino-acid biosynthesis; L-methionine biosynthesis via salvage pathway; L-methionine from S-methyl-5-thio-alpha-D-ribose 1-phosphate: step 1/6.</text>
</comment>
<dbReference type="Gene3D" id="3.90.1200.10">
    <property type="match status" value="1"/>
</dbReference>
<dbReference type="Pfam" id="PF01008">
    <property type="entry name" value="IF-2B"/>
    <property type="match status" value="1"/>
</dbReference>
<dbReference type="NCBIfam" id="NF004326">
    <property type="entry name" value="PRK05720.1"/>
    <property type="match status" value="1"/>
</dbReference>
<dbReference type="PANTHER" id="PTHR34273">
    <property type="entry name" value="METHYLTHIORIBOSE KINASE"/>
    <property type="match status" value="1"/>
</dbReference>
<dbReference type="GO" id="GO:0046522">
    <property type="term" value="F:S-methyl-5-thioribose kinase activity"/>
    <property type="evidence" value="ECO:0007669"/>
    <property type="project" value="InterPro"/>
</dbReference>
<name>A0A2P6TPG4_CHLSO</name>
<keyword evidence="8" id="KW-0067">ATP-binding</keyword>
<evidence type="ECO:0000256" key="12">
    <source>
        <dbReference type="HAMAP-Rule" id="MF_03119"/>
    </source>
</evidence>
<dbReference type="InterPro" id="IPR027363">
    <property type="entry name" value="M1Pi_N"/>
</dbReference>
<keyword evidence="14" id="KW-0396">Initiation factor</keyword>